<gene>
    <name evidence="2" type="ORF">D5018_16165</name>
</gene>
<feature type="transmembrane region" description="Helical" evidence="1">
    <location>
        <begin position="36"/>
        <end position="55"/>
    </location>
</feature>
<protein>
    <submittedName>
        <fullName evidence="2">Uncharacterized protein</fullName>
    </submittedName>
</protein>
<dbReference type="AlphaFoldDB" id="A0A3L8PTN7"/>
<comment type="caution">
    <text evidence="2">The sequence shown here is derived from an EMBL/GenBank/DDBJ whole genome shotgun (WGS) entry which is preliminary data.</text>
</comment>
<keyword evidence="1" id="KW-1133">Transmembrane helix</keyword>
<keyword evidence="1" id="KW-0472">Membrane</keyword>
<reference evidence="2 3" key="1">
    <citation type="submission" date="2018-09" db="EMBL/GenBank/DDBJ databases">
        <title>Phylogeny of the Shewanellaceae, and recommendation for two new genera, Pseudoshewanella and Parashewanella.</title>
        <authorList>
            <person name="Wang G."/>
        </authorList>
    </citation>
    <scope>NUCLEOTIDE SEQUENCE [LARGE SCALE GENOMIC DNA]</scope>
    <source>
        <strain evidence="2 3">C51</strain>
    </source>
</reference>
<feature type="transmembrane region" description="Helical" evidence="1">
    <location>
        <begin position="12"/>
        <end position="30"/>
    </location>
</feature>
<dbReference type="OrthoDB" id="9839287at2"/>
<evidence type="ECO:0000313" key="3">
    <source>
        <dbReference type="Proteomes" id="UP000281474"/>
    </source>
</evidence>
<evidence type="ECO:0000313" key="2">
    <source>
        <dbReference type="EMBL" id="RLV58656.1"/>
    </source>
</evidence>
<proteinExistence type="predicted"/>
<dbReference type="RefSeq" id="WP_121840032.1">
    <property type="nucleotide sequence ID" value="NZ_ML014810.1"/>
</dbReference>
<organism evidence="2 3">
    <name type="scientific">Parashewanella curva</name>
    <dbReference type="NCBI Taxonomy" id="2338552"/>
    <lineage>
        <taxon>Bacteria</taxon>
        <taxon>Pseudomonadati</taxon>
        <taxon>Pseudomonadota</taxon>
        <taxon>Gammaproteobacteria</taxon>
        <taxon>Alteromonadales</taxon>
        <taxon>Shewanellaceae</taxon>
        <taxon>Parashewanella</taxon>
    </lineage>
</organism>
<evidence type="ECO:0000256" key="1">
    <source>
        <dbReference type="SAM" id="Phobius"/>
    </source>
</evidence>
<keyword evidence="3" id="KW-1185">Reference proteome</keyword>
<keyword evidence="1" id="KW-0812">Transmembrane</keyword>
<sequence length="129" mass="14610">MVDLESKRRWQVYILLLLVTTIARTVERLLTDTGGMISNSLPLLLALWVALGINACSNRNILFNQYVWRLTSWILLIAAAIGVVFGGYLLFSSGNINRSGLILVTYSLLLIPAFYKTWQYGYRSAAIWH</sequence>
<feature type="transmembrane region" description="Helical" evidence="1">
    <location>
        <begin position="96"/>
        <end position="115"/>
    </location>
</feature>
<dbReference type="EMBL" id="QZEI01000061">
    <property type="protein sequence ID" value="RLV58656.1"/>
    <property type="molecule type" value="Genomic_DNA"/>
</dbReference>
<dbReference type="Proteomes" id="UP000281474">
    <property type="component" value="Unassembled WGS sequence"/>
</dbReference>
<name>A0A3L8PTN7_9GAMM</name>
<feature type="transmembrane region" description="Helical" evidence="1">
    <location>
        <begin position="67"/>
        <end position="90"/>
    </location>
</feature>
<accession>A0A3L8PTN7</accession>